<protein>
    <submittedName>
        <fullName evidence="4">Arginase family enzyme</fullName>
    </submittedName>
</protein>
<dbReference type="GO" id="GO:0046872">
    <property type="term" value="F:metal ion binding"/>
    <property type="evidence" value="ECO:0007669"/>
    <property type="project" value="UniProtKB-KW"/>
</dbReference>
<dbReference type="PROSITE" id="PS51409">
    <property type="entry name" value="ARGINASE_2"/>
    <property type="match status" value="1"/>
</dbReference>
<keyword evidence="5" id="KW-1185">Reference proteome</keyword>
<evidence type="ECO:0000313" key="4">
    <source>
        <dbReference type="EMBL" id="SMO62372.1"/>
    </source>
</evidence>
<dbReference type="GO" id="GO:0033389">
    <property type="term" value="P:putrescine biosynthetic process from arginine, via agmatine"/>
    <property type="evidence" value="ECO:0007669"/>
    <property type="project" value="TreeGrafter"/>
</dbReference>
<dbReference type="PANTHER" id="PTHR11358">
    <property type="entry name" value="ARGINASE/AGMATINASE"/>
    <property type="match status" value="1"/>
</dbReference>
<gene>
    <name evidence="4" type="ORF">SAMN06265379_103429</name>
</gene>
<evidence type="ECO:0000256" key="3">
    <source>
        <dbReference type="PROSITE-ProRule" id="PRU00742"/>
    </source>
</evidence>
<keyword evidence="1" id="KW-0479">Metal-binding</keyword>
<dbReference type="PANTHER" id="PTHR11358:SF26">
    <property type="entry name" value="GUANIDINO ACID HYDROLASE, MITOCHONDRIAL"/>
    <property type="match status" value="1"/>
</dbReference>
<dbReference type="EMBL" id="FXTB01000003">
    <property type="protein sequence ID" value="SMO62372.1"/>
    <property type="molecule type" value="Genomic_DNA"/>
</dbReference>
<evidence type="ECO:0000256" key="2">
    <source>
        <dbReference type="ARBA" id="ARBA00022801"/>
    </source>
</evidence>
<name>A0A521CSG8_SACCC</name>
<evidence type="ECO:0000313" key="5">
    <source>
        <dbReference type="Proteomes" id="UP000319040"/>
    </source>
</evidence>
<sequence>MPLEDTLGNQIVYGIADGWDFNDLKKFEVAIVGLADDKNAPQNQGCSQAVSTIRDSLSALRKTSRDIQIVDLGNLKGKTLNDRYFALAEVTQLLSASGLCMLLVGGGQDYVLPLTKGLARDKNDLSVTIVDAKLDFCHNGTDFSAHTFLSELGAHYNKDIFELNILGAQNYLLGESQVSKMNRLGWECVRLKELRGENIDCAEPFCRDAELFCFDVGAIQQSYLPYYSNININGFTGYEACQLAWYAGAGATSKAFCLSEYNPTIDKTGKGSMLCAEIIWHFLDAKSQYTREIPKEHMQEYKISVVHLHDFDVHIRFYSNRLNNRWWIEVPWKNGIKLLACSKKDYLKAQSGELPDKWWKFYKKQNQG</sequence>
<dbReference type="InterPro" id="IPR023696">
    <property type="entry name" value="Ureohydrolase_dom_sf"/>
</dbReference>
<dbReference type="Pfam" id="PF00491">
    <property type="entry name" value="Arginase"/>
    <property type="match status" value="1"/>
</dbReference>
<dbReference type="Gene3D" id="3.40.800.10">
    <property type="entry name" value="Ureohydrolase domain"/>
    <property type="match status" value="1"/>
</dbReference>
<accession>A0A521CSG8</accession>
<proteinExistence type="inferred from homology"/>
<dbReference type="GO" id="GO:0008783">
    <property type="term" value="F:agmatinase activity"/>
    <property type="evidence" value="ECO:0007669"/>
    <property type="project" value="TreeGrafter"/>
</dbReference>
<dbReference type="InterPro" id="IPR006035">
    <property type="entry name" value="Ureohydrolase"/>
</dbReference>
<dbReference type="SUPFAM" id="SSF52768">
    <property type="entry name" value="Arginase/deacetylase"/>
    <property type="match status" value="1"/>
</dbReference>
<reference evidence="4 5" key="1">
    <citation type="submission" date="2017-05" db="EMBL/GenBank/DDBJ databases">
        <authorList>
            <person name="Varghese N."/>
            <person name="Submissions S."/>
        </authorList>
    </citation>
    <scope>NUCLEOTIDE SEQUENCE [LARGE SCALE GENOMIC DNA]</scope>
    <source>
        <strain evidence="4 5">DSM 27040</strain>
    </source>
</reference>
<keyword evidence="2" id="KW-0378">Hydrolase</keyword>
<comment type="similarity">
    <text evidence="3">Belongs to the arginase family.</text>
</comment>
<organism evidence="4 5">
    <name type="scientific">Saccharicrinis carchari</name>
    <dbReference type="NCBI Taxonomy" id="1168039"/>
    <lineage>
        <taxon>Bacteria</taxon>
        <taxon>Pseudomonadati</taxon>
        <taxon>Bacteroidota</taxon>
        <taxon>Bacteroidia</taxon>
        <taxon>Marinilabiliales</taxon>
        <taxon>Marinilabiliaceae</taxon>
        <taxon>Saccharicrinis</taxon>
    </lineage>
</organism>
<evidence type="ECO:0000256" key="1">
    <source>
        <dbReference type="ARBA" id="ARBA00022723"/>
    </source>
</evidence>
<dbReference type="AlphaFoldDB" id="A0A521CSG8"/>
<dbReference type="Proteomes" id="UP000319040">
    <property type="component" value="Unassembled WGS sequence"/>
</dbReference>